<dbReference type="STRING" id="68775.A0A5C3LYT3"/>
<reference evidence="2 3" key="1">
    <citation type="journal article" date="2019" name="Nat. Ecol. Evol.">
        <title>Megaphylogeny resolves global patterns of mushroom evolution.</title>
        <authorList>
            <person name="Varga T."/>
            <person name="Krizsan K."/>
            <person name="Foldi C."/>
            <person name="Dima B."/>
            <person name="Sanchez-Garcia M."/>
            <person name="Sanchez-Ramirez S."/>
            <person name="Szollosi G.J."/>
            <person name="Szarkandi J.G."/>
            <person name="Papp V."/>
            <person name="Albert L."/>
            <person name="Andreopoulos W."/>
            <person name="Angelini C."/>
            <person name="Antonin V."/>
            <person name="Barry K.W."/>
            <person name="Bougher N.L."/>
            <person name="Buchanan P."/>
            <person name="Buyck B."/>
            <person name="Bense V."/>
            <person name="Catcheside P."/>
            <person name="Chovatia M."/>
            <person name="Cooper J."/>
            <person name="Damon W."/>
            <person name="Desjardin D."/>
            <person name="Finy P."/>
            <person name="Geml J."/>
            <person name="Haridas S."/>
            <person name="Hughes K."/>
            <person name="Justo A."/>
            <person name="Karasinski D."/>
            <person name="Kautmanova I."/>
            <person name="Kiss B."/>
            <person name="Kocsube S."/>
            <person name="Kotiranta H."/>
            <person name="LaButti K.M."/>
            <person name="Lechner B.E."/>
            <person name="Liimatainen K."/>
            <person name="Lipzen A."/>
            <person name="Lukacs Z."/>
            <person name="Mihaltcheva S."/>
            <person name="Morgado L.N."/>
            <person name="Niskanen T."/>
            <person name="Noordeloos M.E."/>
            <person name="Ohm R.A."/>
            <person name="Ortiz-Santana B."/>
            <person name="Ovrebo C."/>
            <person name="Racz N."/>
            <person name="Riley R."/>
            <person name="Savchenko A."/>
            <person name="Shiryaev A."/>
            <person name="Soop K."/>
            <person name="Spirin V."/>
            <person name="Szebenyi C."/>
            <person name="Tomsovsky M."/>
            <person name="Tulloss R.E."/>
            <person name="Uehling J."/>
            <person name="Grigoriev I.V."/>
            <person name="Vagvolgyi C."/>
            <person name="Papp T."/>
            <person name="Martin F.M."/>
            <person name="Miettinen O."/>
            <person name="Hibbett D.S."/>
            <person name="Nagy L.G."/>
        </authorList>
    </citation>
    <scope>NUCLEOTIDE SEQUENCE [LARGE SCALE GENOMIC DNA]</scope>
    <source>
        <strain evidence="2 3">CBS 166.37</strain>
    </source>
</reference>
<feature type="compositionally biased region" description="Low complexity" evidence="1">
    <location>
        <begin position="131"/>
        <end position="141"/>
    </location>
</feature>
<dbReference type="GO" id="GO:0000492">
    <property type="term" value="P:box C/D snoRNP assembly"/>
    <property type="evidence" value="ECO:0007669"/>
    <property type="project" value="InterPro"/>
</dbReference>
<dbReference type="OrthoDB" id="1112980at2759"/>
<proteinExistence type="predicted"/>
<dbReference type="Proteomes" id="UP000308652">
    <property type="component" value="Unassembled WGS sequence"/>
</dbReference>
<evidence type="ECO:0000256" key="1">
    <source>
        <dbReference type="SAM" id="MobiDB-lite"/>
    </source>
</evidence>
<keyword evidence="3" id="KW-1185">Reference proteome</keyword>
<sequence>MHEGTEVGPRTGGRLEVEDKEDRQRRIQAALEKLNKSSATTTTTTQSGPPKFDFGDRTTFRVPPTELLERAQAFLPQIEASNAALAEKMRRDPHSVDIEHLDEENAQYIEMSLGLGVYEDRSQAKSGGSGTESSSDSSSDSDSSDEEMDGKTSE</sequence>
<protein>
    <submittedName>
        <fullName evidence="2">Uncharacterized protein</fullName>
    </submittedName>
</protein>
<dbReference type="InterPro" id="IPR027921">
    <property type="entry name" value="NOPCHAP1"/>
</dbReference>
<dbReference type="EMBL" id="ML213639">
    <property type="protein sequence ID" value="TFK33941.1"/>
    <property type="molecule type" value="Genomic_DNA"/>
</dbReference>
<feature type="compositionally biased region" description="Basic and acidic residues" evidence="1">
    <location>
        <begin position="13"/>
        <end position="25"/>
    </location>
</feature>
<feature type="region of interest" description="Disordered" evidence="1">
    <location>
        <begin position="119"/>
        <end position="154"/>
    </location>
</feature>
<feature type="region of interest" description="Disordered" evidence="1">
    <location>
        <begin position="1"/>
        <end position="59"/>
    </location>
</feature>
<organism evidence="2 3">
    <name type="scientific">Crucibulum laeve</name>
    <dbReference type="NCBI Taxonomy" id="68775"/>
    <lineage>
        <taxon>Eukaryota</taxon>
        <taxon>Fungi</taxon>
        <taxon>Dikarya</taxon>
        <taxon>Basidiomycota</taxon>
        <taxon>Agaricomycotina</taxon>
        <taxon>Agaricomycetes</taxon>
        <taxon>Agaricomycetidae</taxon>
        <taxon>Agaricales</taxon>
        <taxon>Agaricineae</taxon>
        <taxon>Nidulariaceae</taxon>
        <taxon>Crucibulum</taxon>
    </lineage>
</organism>
<gene>
    <name evidence="2" type="ORF">BDQ12DRAFT_614424</name>
</gene>
<name>A0A5C3LYT3_9AGAR</name>
<dbReference type="PANTHER" id="PTHR28674:SF1">
    <property type="entry name" value="NOP PROTEIN CHAPERONE 1"/>
    <property type="match status" value="1"/>
</dbReference>
<dbReference type="Pfam" id="PF15370">
    <property type="entry name" value="NOPCHAP1"/>
    <property type="match status" value="1"/>
</dbReference>
<accession>A0A5C3LYT3</accession>
<dbReference type="GO" id="GO:0062064">
    <property type="term" value="F:box C/D methylation guide snoRNP complex binding"/>
    <property type="evidence" value="ECO:0007669"/>
    <property type="project" value="TreeGrafter"/>
</dbReference>
<evidence type="ECO:0000313" key="2">
    <source>
        <dbReference type="EMBL" id="TFK33941.1"/>
    </source>
</evidence>
<dbReference type="AlphaFoldDB" id="A0A5C3LYT3"/>
<evidence type="ECO:0000313" key="3">
    <source>
        <dbReference type="Proteomes" id="UP000308652"/>
    </source>
</evidence>
<dbReference type="PANTHER" id="PTHR28674">
    <property type="entry name" value="SIMILAR TO DNA SEGMENT, CHR 10, WAYNE STATE UNIVERSITY 102,-EXPRESSED"/>
    <property type="match status" value="1"/>
</dbReference>